<dbReference type="PROSITE" id="PS50972">
    <property type="entry name" value="PTERIN_BINDING"/>
    <property type="match status" value="1"/>
</dbReference>
<dbReference type="InterPro" id="IPR006390">
    <property type="entry name" value="DHP_synth_dom"/>
</dbReference>
<evidence type="ECO:0000256" key="2">
    <source>
        <dbReference type="ARBA" id="ARBA00001946"/>
    </source>
</evidence>
<evidence type="ECO:0000259" key="9">
    <source>
        <dbReference type="PROSITE" id="PS50972"/>
    </source>
</evidence>
<comment type="cofactor">
    <cofactor evidence="2">
        <name>Mg(2+)</name>
        <dbReference type="ChEBI" id="CHEBI:18420"/>
    </cofactor>
</comment>
<evidence type="ECO:0000256" key="3">
    <source>
        <dbReference type="ARBA" id="ARBA00004763"/>
    </source>
</evidence>
<dbReference type="Gene3D" id="3.20.20.20">
    <property type="entry name" value="Dihydropteroate synthase-like"/>
    <property type="match status" value="1"/>
</dbReference>
<comment type="catalytic activity">
    <reaction evidence="1">
        <text>(7,8-dihydropterin-6-yl)methyl diphosphate + 4-aminobenzoate = 7,8-dihydropteroate + diphosphate</text>
        <dbReference type="Rhea" id="RHEA:19949"/>
        <dbReference type="ChEBI" id="CHEBI:17836"/>
        <dbReference type="ChEBI" id="CHEBI:17839"/>
        <dbReference type="ChEBI" id="CHEBI:33019"/>
        <dbReference type="ChEBI" id="CHEBI:72950"/>
        <dbReference type="EC" id="2.5.1.15"/>
    </reaction>
</comment>
<dbReference type="PROSITE" id="PS00793">
    <property type="entry name" value="DHPS_2"/>
    <property type="match status" value="1"/>
</dbReference>
<evidence type="ECO:0000256" key="4">
    <source>
        <dbReference type="ARBA" id="ARBA00012458"/>
    </source>
</evidence>
<dbReference type="PANTHER" id="PTHR20941">
    <property type="entry name" value="FOLATE SYNTHESIS PROTEINS"/>
    <property type="match status" value="1"/>
</dbReference>
<proteinExistence type="predicted"/>
<gene>
    <name evidence="10" type="ORF">LCGC14_1883730</name>
</gene>
<name>A0A0F9G1K5_9ZZZZ</name>
<keyword evidence="5" id="KW-0808">Transferase</keyword>
<dbReference type="GO" id="GO:0004156">
    <property type="term" value="F:dihydropteroate synthase activity"/>
    <property type="evidence" value="ECO:0007669"/>
    <property type="project" value="UniProtKB-EC"/>
</dbReference>
<evidence type="ECO:0000256" key="8">
    <source>
        <dbReference type="ARBA" id="ARBA00022909"/>
    </source>
</evidence>
<dbReference type="AlphaFoldDB" id="A0A0F9G1K5"/>
<dbReference type="NCBIfam" id="TIGR01496">
    <property type="entry name" value="DHPS"/>
    <property type="match status" value="1"/>
</dbReference>
<dbReference type="InterPro" id="IPR045031">
    <property type="entry name" value="DHP_synth-like"/>
</dbReference>
<evidence type="ECO:0000313" key="10">
    <source>
        <dbReference type="EMBL" id="KKL92533.1"/>
    </source>
</evidence>
<dbReference type="GO" id="GO:0046656">
    <property type="term" value="P:folic acid biosynthetic process"/>
    <property type="evidence" value="ECO:0007669"/>
    <property type="project" value="UniProtKB-KW"/>
</dbReference>
<keyword evidence="7" id="KW-0460">Magnesium</keyword>
<keyword evidence="8" id="KW-0289">Folate biosynthesis</keyword>
<comment type="pathway">
    <text evidence="3">Cofactor biosynthesis; tetrahydrofolate biosynthesis; 7,8-dihydrofolate from 2-amino-4-hydroxy-6-hydroxymethyl-7,8-dihydropteridine diphosphate and 4-aminobenzoate: step 1/2.</text>
</comment>
<sequence length="182" mass="19077">MILDCAGKPLDLTHPQVMGILNVTPDSFSDGGEFIAADAALAQAKRMVADGAGIIDVGGESTRPGAKVVSVEEEIARVVPVIQAIHSELDIPISIDTSKPEVMRAAIKAGAGMINDVRALQVSGAMQAAVDCDVPICLMHSQGTPQTMQDAPQYDDVVADVIAFLLERKNACEQAGIARDKL</sequence>
<accession>A0A0F9G1K5</accession>
<dbReference type="PANTHER" id="PTHR20941:SF1">
    <property type="entry name" value="FOLIC ACID SYNTHESIS PROTEIN FOL1"/>
    <property type="match status" value="1"/>
</dbReference>
<dbReference type="InterPro" id="IPR000489">
    <property type="entry name" value="Pterin-binding_dom"/>
</dbReference>
<feature type="domain" description="Pterin-binding" evidence="9">
    <location>
        <begin position="15"/>
        <end position="182"/>
    </location>
</feature>
<dbReference type="SUPFAM" id="SSF51717">
    <property type="entry name" value="Dihydropteroate synthetase-like"/>
    <property type="match status" value="1"/>
</dbReference>
<evidence type="ECO:0000256" key="6">
    <source>
        <dbReference type="ARBA" id="ARBA00022723"/>
    </source>
</evidence>
<comment type="caution">
    <text evidence="10">The sequence shown here is derived from an EMBL/GenBank/DDBJ whole genome shotgun (WGS) entry which is preliminary data.</text>
</comment>
<evidence type="ECO:0000256" key="7">
    <source>
        <dbReference type="ARBA" id="ARBA00022842"/>
    </source>
</evidence>
<dbReference type="Pfam" id="PF00809">
    <property type="entry name" value="Pterin_bind"/>
    <property type="match status" value="1"/>
</dbReference>
<evidence type="ECO:0000256" key="5">
    <source>
        <dbReference type="ARBA" id="ARBA00022679"/>
    </source>
</evidence>
<organism evidence="10">
    <name type="scientific">marine sediment metagenome</name>
    <dbReference type="NCBI Taxonomy" id="412755"/>
    <lineage>
        <taxon>unclassified sequences</taxon>
        <taxon>metagenomes</taxon>
        <taxon>ecological metagenomes</taxon>
    </lineage>
</organism>
<evidence type="ECO:0000256" key="1">
    <source>
        <dbReference type="ARBA" id="ARBA00000012"/>
    </source>
</evidence>
<dbReference type="GO" id="GO:0046872">
    <property type="term" value="F:metal ion binding"/>
    <property type="evidence" value="ECO:0007669"/>
    <property type="project" value="UniProtKB-KW"/>
</dbReference>
<protein>
    <recommendedName>
        <fullName evidence="4">dihydropteroate synthase</fullName>
        <ecNumber evidence="4">2.5.1.15</ecNumber>
    </recommendedName>
</protein>
<dbReference type="EMBL" id="LAZR01019437">
    <property type="protein sequence ID" value="KKL92533.1"/>
    <property type="molecule type" value="Genomic_DNA"/>
</dbReference>
<dbReference type="GO" id="GO:0005829">
    <property type="term" value="C:cytosol"/>
    <property type="evidence" value="ECO:0007669"/>
    <property type="project" value="TreeGrafter"/>
</dbReference>
<reference evidence="10" key="1">
    <citation type="journal article" date="2015" name="Nature">
        <title>Complex archaea that bridge the gap between prokaryotes and eukaryotes.</title>
        <authorList>
            <person name="Spang A."/>
            <person name="Saw J.H."/>
            <person name="Jorgensen S.L."/>
            <person name="Zaremba-Niedzwiedzka K."/>
            <person name="Martijn J."/>
            <person name="Lind A.E."/>
            <person name="van Eijk R."/>
            <person name="Schleper C."/>
            <person name="Guy L."/>
            <person name="Ettema T.J."/>
        </authorList>
    </citation>
    <scope>NUCLEOTIDE SEQUENCE</scope>
</reference>
<dbReference type="PROSITE" id="PS00792">
    <property type="entry name" value="DHPS_1"/>
    <property type="match status" value="1"/>
</dbReference>
<dbReference type="EC" id="2.5.1.15" evidence="4"/>
<dbReference type="InterPro" id="IPR011005">
    <property type="entry name" value="Dihydropteroate_synth-like_sf"/>
</dbReference>
<dbReference type="GO" id="GO:0046654">
    <property type="term" value="P:tetrahydrofolate biosynthetic process"/>
    <property type="evidence" value="ECO:0007669"/>
    <property type="project" value="TreeGrafter"/>
</dbReference>
<keyword evidence="6" id="KW-0479">Metal-binding</keyword>
<feature type="non-terminal residue" evidence="10">
    <location>
        <position position="182"/>
    </location>
</feature>